<keyword evidence="8" id="KW-0458">Lysosome</keyword>
<dbReference type="InterPro" id="IPR017853">
    <property type="entry name" value="GH"/>
</dbReference>
<keyword evidence="6" id="KW-0472">Membrane</keyword>
<feature type="chain" id="PRO_5035858182" description="Heparanase-like protein 3" evidence="11">
    <location>
        <begin position="20"/>
        <end position="510"/>
    </location>
</feature>
<keyword evidence="4 11" id="KW-0732">Signal</keyword>
<comment type="function">
    <text evidence="10">Endoglycosidase which is a cell surface and extracellular matrix-degrading enzyme. Cleaves heparan sulfate proteoglycans (HSPGs) into heparan sulfate side chains and core proteoglycans.</text>
</comment>
<dbReference type="GO" id="GO:0005576">
    <property type="term" value="C:extracellular region"/>
    <property type="evidence" value="ECO:0007669"/>
    <property type="project" value="UniProtKB-SubCell"/>
</dbReference>
<evidence type="ECO:0000256" key="4">
    <source>
        <dbReference type="ARBA" id="ARBA00022729"/>
    </source>
</evidence>
<evidence type="ECO:0008006" key="14">
    <source>
        <dbReference type="Google" id="ProtNLM"/>
    </source>
</evidence>
<dbReference type="SUPFAM" id="SSF51445">
    <property type="entry name" value="(Trans)glycosidases"/>
    <property type="match status" value="1"/>
</dbReference>
<gene>
    <name evidence="12" type="ORF">KFK09_017400</name>
</gene>
<dbReference type="Gene3D" id="3.20.20.80">
    <property type="entry name" value="Glycosidases"/>
    <property type="match status" value="1"/>
</dbReference>
<dbReference type="Pfam" id="PF03662">
    <property type="entry name" value="Glyco_hydro_79n"/>
    <property type="match status" value="1"/>
</dbReference>
<dbReference type="EMBL" id="JAGYWB010000012">
    <property type="protein sequence ID" value="KAI0502450.1"/>
    <property type="molecule type" value="Genomic_DNA"/>
</dbReference>
<evidence type="ECO:0000256" key="6">
    <source>
        <dbReference type="ARBA" id="ARBA00023136"/>
    </source>
</evidence>
<protein>
    <recommendedName>
        <fullName evidence="14">Heparanase-like protein 3</fullName>
    </recommendedName>
</protein>
<evidence type="ECO:0000256" key="11">
    <source>
        <dbReference type="SAM" id="SignalP"/>
    </source>
</evidence>
<evidence type="ECO:0000256" key="3">
    <source>
        <dbReference type="ARBA" id="ARBA00022525"/>
    </source>
</evidence>
<evidence type="ECO:0000256" key="5">
    <source>
        <dbReference type="ARBA" id="ARBA00022801"/>
    </source>
</evidence>
<dbReference type="FunFam" id="3.20.20.80:FF:000023">
    <property type="entry name" value="heparanase-like protein 3"/>
    <property type="match status" value="1"/>
</dbReference>
<dbReference type="AlphaFoldDB" id="A0A8T3B274"/>
<evidence type="ECO:0000256" key="9">
    <source>
        <dbReference type="ARBA" id="ARBA00023765"/>
    </source>
</evidence>
<sequence length="510" mass="55699">MAGVLYLLAILLTCSTAAAGEVTQGKAVVDGGATIASTDEHFVCATLDWWPSDQCNYGSCSWGDASILNLNLSNPVLINAVKAFSPLKLRLGGSLDDKVLYETGDFGLPCLPFVRNDSALFGYNDGCLPISRWDQLNKFFEEARVSVVFGLNALNGRVPMPDGSVGGPWNYTNAESLIRFTANKGYNILGWELGNELSGKGIRARIDVAQYAADTISLKKIVDQIYEGRSGKPLIIAPGGNFEVEWYSQFIDLTKRSSSLDVITHHMYILGPGVDEHLVEKILNPSRLDLPASVFRNLSVILRNAGSSPTAWVGEAGGAYNSGRNLVTNSFVSSFWYLDQLGMSANYDTKSYCRQSLIGGNYGLLNTTTFEPNPDYYSALLWHRLMGPKVLATDFIGTKKIRAYTHCARDSNGITLILLNLDLIETTYVQVSIKSAEFTKETREEYHLTAKDGDLHSQTVLLNGKALNVDSYGQIPALEPLEVDGSQPIKVDPVSVVFAHLPYVHAPACI</sequence>
<keyword evidence="5" id="KW-0378">Hydrolase</keyword>
<evidence type="ECO:0000256" key="1">
    <source>
        <dbReference type="ARBA" id="ARBA00004613"/>
    </source>
</evidence>
<dbReference type="InterPro" id="IPR005199">
    <property type="entry name" value="Glyco_hydro_79"/>
</dbReference>
<dbReference type="GO" id="GO:0005765">
    <property type="term" value="C:lysosomal membrane"/>
    <property type="evidence" value="ECO:0007669"/>
    <property type="project" value="UniProtKB-SubCell"/>
</dbReference>
<comment type="similarity">
    <text evidence="2">Belongs to the glycosyl hydrolase 79 family.</text>
</comment>
<name>A0A8T3B274_DENNO</name>
<feature type="signal peptide" evidence="11">
    <location>
        <begin position="1"/>
        <end position="19"/>
    </location>
</feature>
<dbReference type="GO" id="GO:0009505">
    <property type="term" value="C:plant-type cell wall"/>
    <property type="evidence" value="ECO:0007669"/>
    <property type="project" value="TreeGrafter"/>
</dbReference>
<keyword evidence="7" id="KW-0325">Glycoprotein</keyword>
<keyword evidence="3" id="KW-0964">Secreted</keyword>
<dbReference type="OrthoDB" id="726732at2759"/>
<dbReference type="SMR" id="A0A8T3B274"/>
<dbReference type="GO" id="GO:0004566">
    <property type="term" value="F:beta-glucuronidase activity"/>
    <property type="evidence" value="ECO:0007669"/>
    <property type="project" value="TreeGrafter"/>
</dbReference>
<proteinExistence type="inferred from homology"/>
<dbReference type="PANTHER" id="PTHR14363:SF17">
    <property type="entry name" value="HEPARANASE-LIKE PROTEIN 3"/>
    <property type="match status" value="1"/>
</dbReference>
<organism evidence="12 13">
    <name type="scientific">Dendrobium nobile</name>
    <name type="common">Orchid</name>
    <dbReference type="NCBI Taxonomy" id="94219"/>
    <lineage>
        <taxon>Eukaryota</taxon>
        <taxon>Viridiplantae</taxon>
        <taxon>Streptophyta</taxon>
        <taxon>Embryophyta</taxon>
        <taxon>Tracheophyta</taxon>
        <taxon>Spermatophyta</taxon>
        <taxon>Magnoliopsida</taxon>
        <taxon>Liliopsida</taxon>
        <taxon>Asparagales</taxon>
        <taxon>Orchidaceae</taxon>
        <taxon>Epidendroideae</taxon>
        <taxon>Malaxideae</taxon>
        <taxon>Dendrobiinae</taxon>
        <taxon>Dendrobium</taxon>
    </lineage>
</organism>
<evidence type="ECO:0000256" key="2">
    <source>
        <dbReference type="ARBA" id="ARBA00009800"/>
    </source>
</evidence>
<reference evidence="12" key="1">
    <citation type="journal article" date="2022" name="Front. Genet.">
        <title>Chromosome-Scale Assembly of the Dendrobium nobile Genome Provides Insights Into the Molecular Mechanism of the Biosynthesis of the Medicinal Active Ingredient of Dendrobium.</title>
        <authorList>
            <person name="Xu Q."/>
            <person name="Niu S.-C."/>
            <person name="Li K.-L."/>
            <person name="Zheng P.-J."/>
            <person name="Zhang X.-J."/>
            <person name="Jia Y."/>
            <person name="Liu Y."/>
            <person name="Niu Y.-X."/>
            <person name="Yu L.-H."/>
            <person name="Chen D.-F."/>
            <person name="Zhang G.-Q."/>
        </authorList>
    </citation>
    <scope>NUCLEOTIDE SEQUENCE</scope>
    <source>
        <tissue evidence="12">Leaf</tissue>
    </source>
</reference>
<keyword evidence="13" id="KW-1185">Reference proteome</keyword>
<evidence type="ECO:0000256" key="7">
    <source>
        <dbReference type="ARBA" id="ARBA00023180"/>
    </source>
</evidence>
<evidence type="ECO:0000313" key="12">
    <source>
        <dbReference type="EMBL" id="KAI0502450.1"/>
    </source>
</evidence>
<comment type="subcellular location">
    <subcellularLocation>
        <location evidence="9">Lysosome membrane</location>
        <topology evidence="9">Peripheral membrane protein</topology>
    </subcellularLocation>
    <subcellularLocation>
        <location evidence="1">Secreted</location>
    </subcellularLocation>
</comment>
<dbReference type="Proteomes" id="UP000829196">
    <property type="component" value="Unassembled WGS sequence"/>
</dbReference>
<accession>A0A8T3B274</accession>
<evidence type="ECO:0000256" key="10">
    <source>
        <dbReference type="ARBA" id="ARBA00055929"/>
    </source>
</evidence>
<comment type="caution">
    <text evidence="12">The sequence shown here is derived from an EMBL/GenBank/DDBJ whole genome shotgun (WGS) entry which is preliminary data.</text>
</comment>
<evidence type="ECO:0000256" key="8">
    <source>
        <dbReference type="ARBA" id="ARBA00023228"/>
    </source>
</evidence>
<evidence type="ECO:0000313" key="13">
    <source>
        <dbReference type="Proteomes" id="UP000829196"/>
    </source>
</evidence>
<dbReference type="PANTHER" id="PTHR14363">
    <property type="entry name" value="HEPARANASE-RELATED"/>
    <property type="match status" value="1"/>
</dbReference>